<organism evidence="14 15">
    <name type="scientific">Elaeis guineensis var. tenera</name>
    <name type="common">Oil palm</name>
    <dbReference type="NCBI Taxonomy" id="51953"/>
    <lineage>
        <taxon>Eukaryota</taxon>
        <taxon>Viridiplantae</taxon>
        <taxon>Streptophyta</taxon>
        <taxon>Embryophyta</taxon>
        <taxon>Tracheophyta</taxon>
        <taxon>Spermatophyta</taxon>
        <taxon>Magnoliopsida</taxon>
        <taxon>Liliopsida</taxon>
        <taxon>Arecaceae</taxon>
        <taxon>Arecoideae</taxon>
        <taxon>Cocoseae</taxon>
        <taxon>Elaeidinae</taxon>
        <taxon>Elaeis</taxon>
    </lineage>
</organism>
<dbReference type="PANTHER" id="PTHR13763:SF9">
    <property type="entry name" value="BRCA1-ASSOCIATED RING DOMAIN PROTEIN 1"/>
    <property type="match status" value="1"/>
</dbReference>
<dbReference type="KEGG" id="egu:105044204"/>
<dbReference type="GO" id="GO:0000724">
    <property type="term" value="P:double-strand break repair via homologous recombination"/>
    <property type="evidence" value="ECO:0007669"/>
    <property type="project" value="TreeGrafter"/>
</dbReference>
<keyword evidence="4" id="KW-0227">DNA damage</keyword>
<keyword evidence="6" id="KW-0862">Zinc</keyword>
<evidence type="ECO:0000313" key="14">
    <source>
        <dbReference type="Proteomes" id="UP000504607"/>
    </source>
</evidence>
<dbReference type="CDD" id="cd17734">
    <property type="entry name" value="BRCT_Bard1_rpt1"/>
    <property type="match status" value="1"/>
</dbReference>
<feature type="domain" description="BRCT" evidence="12">
    <location>
        <begin position="547"/>
        <end position="632"/>
    </location>
</feature>
<evidence type="ECO:0000256" key="2">
    <source>
        <dbReference type="ARBA" id="ARBA00022723"/>
    </source>
</evidence>
<dbReference type="FunCoup" id="A0A6I9R4J5">
    <property type="interactions" value="37"/>
</dbReference>
<dbReference type="SMART" id="SM00184">
    <property type="entry name" value="RING"/>
    <property type="match status" value="2"/>
</dbReference>
<dbReference type="Pfam" id="PF13771">
    <property type="entry name" value="zf-HC5HC2H"/>
    <property type="match status" value="1"/>
</dbReference>
<dbReference type="InterPro" id="IPR001965">
    <property type="entry name" value="Znf_PHD"/>
</dbReference>
<feature type="compositionally biased region" description="Basic and acidic residues" evidence="10">
    <location>
        <begin position="199"/>
        <end position="220"/>
    </location>
</feature>
<dbReference type="GO" id="GO:0008270">
    <property type="term" value="F:zinc ion binding"/>
    <property type="evidence" value="ECO:0007669"/>
    <property type="project" value="UniProtKB-KW"/>
</dbReference>
<dbReference type="RefSeq" id="XP_010920325.2">
    <property type="nucleotide sequence ID" value="XM_010922023.3"/>
</dbReference>
<dbReference type="InterPro" id="IPR001357">
    <property type="entry name" value="BRCT_dom"/>
</dbReference>
<name>A0A6I9R4J5_ELAGV</name>
<feature type="region of interest" description="Disordered" evidence="10">
    <location>
        <begin position="185"/>
        <end position="256"/>
    </location>
</feature>
<reference evidence="15" key="1">
    <citation type="submission" date="2025-08" db="UniProtKB">
        <authorList>
            <consortium name="RefSeq"/>
        </authorList>
    </citation>
    <scope>IDENTIFICATION</scope>
</reference>
<evidence type="ECO:0000259" key="13">
    <source>
        <dbReference type="PROSITE" id="PS51805"/>
    </source>
</evidence>
<evidence type="ECO:0000256" key="6">
    <source>
        <dbReference type="ARBA" id="ARBA00022833"/>
    </source>
</evidence>
<dbReference type="GO" id="GO:0005634">
    <property type="term" value="C:nucleus"/>
    <property type="evidence" value="ECO:0007669"/>
    <property type="project" value="UniProtKB-SubCell"/>
</dbReference>
<feature type="domain" description="BRCT" evidence="12">
    <location>
        <begin position="653"/>
        <end position="747"/>
    </location>
</feature>
<feature type="domain" description="PHD-type" evidence="13">
    <location>
        <begin position="374"/>
        <end position="494"/>
    </location>
</feature>
<evidence type="ECO:0000256" key="7">
    <source>
        <dbReference type="ARBA" id="ARBA00023204"/>
    </source>
</evidence>
<dbReference type="SMART" id="SM00249">
    <property type="entry name" value="PHD"/>
    <property type="match status" value="1"/>
</dbReference>
<keyword evidence="8" id="KW-0539">Nucleus</keyword>
<protein>
    <submittedName>
        <fullName evidence="15">BRCA1-associated RING domain protein 1</fullName>
    </submittedName>
</protein>
<evidence type="ECO:0000259" key="11">
    <source>
        <dbReference type="PROSITE" id="PS50089"/>
    </source>
</evidence>
<dbReference type="GO" id="GO:0045944">
    <property type="term" value="P:positive regulation of transcription by RNA polymerase II"/>
    <property type="evidence" value="ECO:0007669"/>
    <property type="project" value="TreeGrafter"/>
</dbReference>
<dbReference type="Gene3D" id="3.30.40.10">
    <property type="entry name" value="Zinc/RING finger domain, C3HC4 (zinc finger)"/>
    <property type="match status" value="2"/>
</dbReference>
<evidence type="ECO:0000256" key="5">
    <source>
        <dbReference type="ARBA" id="ARBA00022771"/>
    </source>
</evidence>
<keyword evidence="14" id="KW-1185">Reference proteome</keyword>
<evidence type="ECO:0000256" key="3">
    <source>
        <dbReference type="ARBA" id="ARBA00022737"/>
    </source>
</evidence>
<dbReference type="OrthoDB" id="2384350at2759"/>
<evidence type="ECO:0000256" key="4">
    <source>
        <dbReference type="ARBA" id="ARBA00022763"/>
    </source>
</evidence>
<dbReference type="AlphaFoldDB" id="A0A6I9R4J5"/>
<dbReference type="SUPFAM" id="SSF57850">
    <property type="entry name" value="RING/U-box"/>
    <property type="match status" value="1"/>
</dbReference>
<dbReference type="InParanoid" id="A0A6I9R4J5"/>
<feature type="domain" description="RING-type" evidence="11">
    <location>
        <begin position="107"/>
        <end position="145"/>
    </location>
</feature>
<dbReference type="SMART" id="SM00292">
    <property type="entry name" value="BRCT"/>
    <property type="match status" value="2"/>
</dbReference>
<dbReference type="FunFam" id="3.40.50.10190:FF:000006">
    <property type="entry name" value="Breast cancer type 1 susceptibility protein homolog"/>
    <property type="match status" value="1"/>
</dbReference>
<keyword evidence="7" id="KW-0234">DNA repair</keyword>
<proteinExistence type="predicted"/>
<dbReference type="Pfam" id="PF00533">
    <property type="entry name" value="BRCT"/>
    <property type="match status" value="1"/>
</dbReference>
<dbReference type="FunFam" id="3.30.40.10:FF:000310">
    <property type="entry name" value="Breast cancer associated RING 1"/>
    <property type="match status" value="1"/>
</dbReference>
<evidence type="ECO:0000313" key="15">
    <source>
        <dbReference type="RefSeq" id="XP_010920325.2"/>
    </source>
</evidence>
<evidence type="ECO:0000256" key="9">
    <source>
        <dbReference type="PROSITE-ProRule" id="PRU00175"/>
    </source>
</evidence>
<dbReference type="GeneID" id="105044204"/>
<dbReference type="PROSITE" id="PS50089">
    <property type="entry name" value="ZF_RING_2"/>
    <property type="match status" value="1"/>
</dbReference>
<evidence type="ECO:0000259" key="12">
    <source>
        <dbReference type="PROSITE" id="PS50172"/>
    </source>
</evidence>
<dbReference type="PROSITE" id="PS50172">
    <property type="entry name" value="BRCT"/>
    <property type="match status" value="2"/>
</dbReference>
<sequence>MLPPNESGLPALKVIPTVHSRWAPAQLFVREETLNDPHRPRLRKHAHRPRFRVFDAMSTTSFPLKTQNLTPRARERERERMAELEGFRRLLNPLVLNLQKMELELTCPICLKLLNMPRLLPCNHISCSSCVTISTMHGHDCPICKVPFHHQDLRPSIHVEIMVNIYKSMNSAVGAILTQRGEQVAISDTKMPSGGSPDFGDRNDEEKSEEEPIHNRDGEGSKYMQSHAPIFGNFRTGNPRCVGEKNEPAMNISKKDVQSNGVEAFLQEKKLYSPQSSGDQKESDYDSNDMGNEPRNGNDSCKRGSKVGTSQTGEDYIRDSKRQKLGNAVDVGDITGDVHAKEFSIFNSESVHEHQRCPNIKSLHTTVHEDMNELFICAFCHSTRTTEASGPMLHYIDGKPVPDDQALQLNVLHVHQKCIEWAPQVFFVGETAVNLDAELARASKIKCSSCGLKGAALGCYVKSCRRSFHVPCAADIQDCRWDAENFLLLCPVHFSHKLPCERSKARKKTKANRSLCYSSSPGDLTSPTKQQSDKLWTASPSVTQEWLLCGSSLSNMEKDALNDFVSLTGASVTNTWKANVTHVIAATDEHGACSRTLKVLMAILRGKWVLNVEWLRACIKAGHPVPEEPHEISHDIHGAFDGPRNGRIRAMQKAPKLFTGLTFYFSGHFMPYYKDHLEDLIVAAAGTVLEKSEITPTTFIVYSTEPPQGSNSDGQHEVIKKRKEEAEDLAARIGSRAIPHTWLLDSIASCNIQLNL</sequence>
<accession>A0A6I9R4J5</accession>
<dbReference type="InterPro" id="IPR034732">
    <property type="entry name" value="EPHD"/>
</dbReference>
<evidence type="ECO:0000256" key="1">
    <source>
        <dbReference type="ARBA" id="ARBA00004123"/>
    </source>
</evidence>
<feature type="compositionally biased region" description="Polar residues" evidence="10">
    <location>
        <begin position="515"/>
        <end position="531"/>
    </location>
</feature>
<dbReference type="InterPro" id="IPR036420">
    <property type="entry name" value="BRCT_dom_sf"/>
</dbReference>
<dbReference type="GO" id="GO:0004842">
    <property type="term" value="F:ubiquitin-protein transferase activity"/>
    <property type="evidence" value="ECO:0007669"/>
    <property type="project" value="TreeGrafter"/>
</dbReference>
<dbReference type="CDD" id="cd23146">
    <property type="entry name" value="RING-HC_AtBARD1-like"/>
    <property type="match status" value="1"/>
</dbReference>
<dbReference type="InterPro" id="IPR013083">
    <property type="entry name" value="Znf_RING/FYVE/PHD"/>
</dbReference>
<feature type="region of interest" description="Disordered" evidence="10">
    <location>
        <begin position="512"/>
        <end position="531"/>
    </location>
</feature>
<dbReference type="PROSITE" id="PS51805">
    <property type="entry name" value="EPHD"/>
    <property type="match status" value="1"/>
</dbReference>
<dbReference type="InterPro" id="IPR031099">
    <property type="entry name" value="BRCA1-associated"/>
</dbReference>
<dbReference type="InterPro" id="IPR001841">
    <property type="entry name" value="Znf_RING"/>
</dbReference>
<keyword evidence="3" id="KW-0677">Repeat</keyword>
<evidence type="ECO:0000256" key="10">
    <source>
        <dbReference type="SAM" id="MobiDB-lite"/>
    </source>
</evidence>
<evidence type="ECO:0000256" key="8">
    <source>
        <dbReference type="ARBA" id="ARBA00023242"/>
    </source>
</evidence>
<dbReference type="PANTHER" id="PTHR13763">
    <property type="entry name" value="BREAST CANCER TYPE 1 SUSCEPTIBILITY PROTEIN BRCA1"/>
    <property type="match status" value="1"/>
</dbReference>
<dbReference type="SUPFAM" id="SSF52113">
    <property type="entry name" value="BRCT domain"/>
    <property type="match status" value="2"/>
</dbReference>
<keyword evidence="2" id="KW-0479">Metal-binding</keyword>
<gene>
    <name evidence="15" type="primary">LOC105044204</name>
</gene>
<dbReference type="Gene3D" id="3.40.50.10190">
    <property type="entry name" value="BRCT domain"/>
    <property type="match status" value="2"/>
</dbReference>
<keyword evidence="5 9" id="KW-0863">Zinc-finger</keyword>
<comment type="subcellular location">
    <subcellularLocation>
        <location evidence="1">Nucleus</location>
    </subcellularLocation>
</comment>
<feature type="compositionally biased region" description="Basic and acidic residues" evidence="10">
    <location>
        <begin position="242"/>
        <end position="256"/>
    </location>
</feature>
<feature type="region of interest" description="Disordered" evidence="10">
    <location>
        <begin position="268"/>
        <end position="321"/>
    </location>
</feature>
<dbReference type="Proteomes" id="UP000504607">
    <property type="component" value="Chromosome 4"/>
</dbReference>